<organism evidence="1 2">
    <name type="scientific">Rheinheimera marina</name>
    <dbReference type="NCBI Taxonomy" id="1774958"/>
    <lineage>
        <taxon>Bacteria</taxon>
        <taxon>Pseudomonadati</taxon>
        <taxon>Pseudomonadota</taxon>
        <taxon>Gammaproteobacteria</taxon>
        <taxon>Chromatiales</taxon>
        <taxon>Chromatiaceae</taxon>
        <taxon>Rheinheimera</taxon>
    </lineage>
</organism>
<name>A0ABV9JHN8_9GAMM</name>
<accession>A0ABV9JHN8</accession>
<gene>
    <name evidence="1" type="ORF">ACFO3I_02845</name>
</gene>
<dbReference type="Pfam" id="PF07606">
    <property type="entry name" value="DUF1569"/>
    <property type="match status" value="1"/>
</dbReference>
<dbReference type="Gene3D" id="1.20.120.450">
    <property type="entry name" value="dinb family like domain"/>
    <property type="match status" value="1"/>
</dbReference>
<dbReference type="Proteomes" id="UP001595962">
    <property type="component" value="Unassembled WGS sequence"/>
</dbReference>
<reference evidence="2" key="1">
    <citation type="journal article" date="2019" name="Int. J. Syst. Evol. Microbiol.">
        <title>The Global Catalogue of Microorganisms (GCM) 10K type strain sequencing project: providing services to taxonomists for standard genome sequencing and annotation.</title>
        <authorList>
            <consortium name="The Broad Institute Genomics Platform"/>
            <consortium name="The Broad Institute Genome Sequencing Center for Infectious Disease"/>
            <person name="Wu L."/>
            <person name="Ma J."/>
        </authorList>
    </citation>
    <scope>NUCLEOTIDE SEQUENCE [LARGE SCALE GENOMIC DNA]</scope>
    <source>
        <strain evidence="2">DT28</strain>
    </source>
</reference>
<comment type="caution">
    <text evidence="1">The sequence shown here is derived from an EMBL/GenBank/DDBJ whole genome shotgun (WGS) entry which is preliminary data.</text>
</comment>
<dbReference type="InterPro" id="IPR034660">
    <property type="entry name" value="DinB/YfiT-like"/>
</dbReference>
<evidence type="ECO:0000313" key="2">
    <source>
        <dbReference type="Proteomes" id="UP001595962"/>
    </source>
</evidence>
<proteinExistence type="predicted"/>
<dbReference type="RefSeq" id="WP_377331580.1">
    <property type="nucleotide sequence ID" value="NZ_JBHSGB010000002.1"/>
</dbReference>
<dbReference type="InterPro" id="IPR011463">
    <property type="entry name" value="DUF1569"/>
</dbReference>
<keyword evidence="2" id="KW-1185">Reference proteome</keyword>
<evidence type="ECO:0000313" key="1">
    <source>
        <dbReference type="EMBL" id="MFC4653958.1"/>
    </source>
</evidence>
<dbReference type="EMBL" id="JBHSGB010000002">
    <property type="protein sequence ID" value="MFC4653958.1"/>
    <property type="molecule type" value="Genomic_DNA"/>
</dbReference>
<sequence length="172" mass="18342">MNRRGFLIGLAAVPVITGAGVSVAASRYTPDYEPLLARLLALQGKTLQSSGSWNPSQIFQHLAQSVQGSLEGFPEHKAAWFSHTVGPLALQVFKAAGAMQHPLDQPIPGMAALDPALSVDYALGHLVATLQNFNEATGLQPHFAYGNLSKADYLAAHQLHIEQHLSQISVVA</sequence>
<protein>
    <submittedName>
        <fullName evidence="1">DUF1569 domain-containing protein</fullName>
    </submittedName>
</protein>